<feature type="region of interest" description="Disordered" evidence="1">
    <location>
        <begin position="168"/>
        <end position="188"/>
    </location>
</feature>
<dbReference type="Proteomes" id="UP000307074">
    <property type="component" value="Chromosome"/>
</dbReference>
<dbReference type="Pfam" id="PF10702">
    <property type="entry name" value="DUF2507"/>
    <property type="match status" value="1"/>
</dbReference>
<dbReference type="Proteomes" id="UP000217918">
    <property type="component" value="Unassembled WGS sequence"/>
</dbReference>
<sequence>MKLYETIRMKESTIVKNLYQTAMQDAAGEANFSQLLLREALLPELLGEDQGAITYWAGKSLARRFPIGNPQDASAFFAQAGFGTLTMVKQTAQSTRWQLSGDIVRLRKTLSGDEAFTLEAGFLAEMMAQQLGVAAEAELVDTPRKLQNQAVTFEVYTDPTDVIPDYDAPQPLTINHPKPMTDEDTATD</sequence>
<evidence type="ECO:0000313" key="2">
    <source>
        <dbReference type="EMBL" id="PBQ23333.1"/>
    </source>
</evidence>
<dbReference type="InterPro" id="IPR024096">
    <property type="entry name" value="NO_sig/Golgi_transp_ligand-bd"/>
</dbReference>
<accession>A0A2A3TTL1</accession>
<dbReference type="Gene3D" id="3.30.1380.20">
    <property type="entry name" value="Trafficking protein particle complex subunit 3"/>
    <property type="match status" value="1"/>
</dbReference>
<dbReference type="EMBL" id="NVYO01000001">
    <property type="protein sequence ID" value="PBQ23333.1"/>
    <property type="molecule type" value="Genomic_DNA"/>
</dbReference>
<name>A0A2A3TTL1_LEVBR</name>
<protein>
    <submittedName>
        <fullName evidence="2">DUF2507 domain-containing protein</fullName>
    </submittedName>
    <submittedName>
        <fullName evidence="3">YslB</fullName>
    </submittedName>
</protein>
<evidence type="ECO:0000313" key="4">
    <source>
        <dbReference type="Proteomes" id="UP000217918"/>
    </source>
</evidence>
<proteinExistence type="predicted"/>
<gene>
    <name evidence="2" type="ORF">CNR29_04580</name>
    <name evidence="3" type="ORF">UCCLBBS449_0912</name>
</gene>
<dbReference type="AlphaFoldDB" id="A0A2A3TTL1"/>
<organism evidence="2 4">
    <name type="scientific">Levilactobacillus brevis</name>
    <name type="common">Lactobacillus brevis</name>
    <dbReference type="NCBI Taxonomy" id="1580"/>
    <lineage>
        <taxon>Bacteria</taxon>
        <taxon>Bacillati</taxon>
        <taxon>Bacillota</taxon>
        <taxon>Bacilli</taxon>
        <taxon>Lactobacillales</taxon>
        <taxon>Lactobacillaceae</taxon>
        <taxon>Levilactobacillus</taxon>
    </lineage>
</organism>
<reference evidence="2 4" key="1">
    <citation type="submission" date="2017-09" db="EMBL/GenBank/DDBJ databases">
        <title>Genome sequence of Lactobacillus brevis D7.</title>
        <authorList>
            <person name="Kwon M.-S."/>
            <person name="Lim S.K."/>
            <person name="Choi H.-J."/>
        </authorList>
    </citation>
    <scope>NUCLEOTIDE SEQUENCE [LARGE SCALE GENOMIC DNA]</scope>
    <source>
        <strain evidence="2 4">D7</strain>
    </source>
</reference>
<dbReference type="EMBL" id="CP031198">
    <property type="protein sequence ID" value="QCZ52875.1"/>
    <property type="molecule type" value="Genomic_DNA"/>
</dbReference>
<dbReference type="InterPro" id="IPR019642">
    <property type="entry name" value="DUF2507"/>
</dbReference>
<evidence type="ECO:0000313" key="5">
    <source>
        <dbReference type="Proteomes" id="UP000307074"/>
    </source>
</evidence>
<evidence type="ECO:0000313" key="3">
    <source>
        <dbReference type="EMBL" id="QCZ52875.1"/>
    </source>
</evidence>
<evidence type="ECO:0000256" key="1">
    <source>
        <dbReference type="SAM" id="MobiDB-lite"/>
    </source>
</evidence>
<reference evidence="3 5" key="2">
    <citation type="submission" date="2018-07" db="EMBL/GenBank/DDBJ databases">
        <authorList>
            <person name="Feyereisen M."/>
        </authorList>
    </citation>
    <scope>NUCLEOTIDE SEQUENCE [LARGE SCALE GENOMIC DNA]</scope>
    <source>
        <strain evidence="3 5">UCCLBBS449</strain>
    </source>
</reference>
<dbReference type="SUPFAM" id="SSF111126">
    <property type="entry name" value="Ligand-binding domain in the NO signalling and Golgi transport"/>
    <property type="match status" value="1"/>
</dbReference>